<dbReference type="GO" id="GO:0016592">
    <property type="term" value="C:mediator complex"/>
    <property type="evidence" value="ECO:0007669"/>
    <property type="project" value="TreeGrafter"/>
</dbReference>
<dbReference type="InterPro" id="IPR003994">
    <property type="entry name" value="UXT"/>
</dbReference>
<dbReference type="SUPFAM" id="SSF46579">
    <property type="entry name" value="Prefoldin"/>
    <property type="match status" value="1"/>
</dbReference>
<comment type="similarity">
    <text evidence="1">Belongs to the UXT family.</text>
</comment>
<comment type="caution">
    <text evidence="2">The sequence shown here is derived from an EMBL/GenBank/DDBJ whole genome shotgun (WGS) entry which is preliminary data.</text>
</comment>
<dbReference type="PANTHER" id="PTHR13345">
    <property type="entry name" value="MEDIATOR OF RNA POLYMERASE II TRANSCRIPTION SUBUNIT 10"/>
    <property type="match status" value="1"/>
</dbReference>
<dbReference type="InterPro" id="IPR009053">
    <property type="entry name" value="Prefoldin"/>
</dbReference>
<dbReference type="CDD" id="cd23158">
    <property type="entry name" value="Prefoldin_UXT"/>
    <property type="match status" value="1"/>
</dbReference>
<reference evidence="2" key="1">
    <citation type="journal article" date="2024" name="Gigascience">
        <title>Chromosome-level genome of the poultry shaft louse Menopon gallinae provides insight into the host-switching and adaptive evolution of parasitic lice.</title>
        <authorList>
            <person name="Xu Y."/>
            <person name="Ma L."/>
            <person name="Liu S."/>
            <person name="Liang Y."/>
            <person name="Liu Q."/>
            <person name="He Z."/>
            <person name="Tian L."/>
            <person name="Duan Y."/>
            <person name="Cai W."/>
            <person name="Li H."/>
            <person name="Song F."/>
        </authorList>
    </citation>
    <scope>NUCLEOTIDE SEQUENCE</scope>
    <source>
        <strain evidence="2">Cailab_2023a</strain>
    </source>
</reference>
<proteinExistence type="inferred from homology"/>
<dbReference type="InterPro" id="IPR004127">
    <property type="entry name" value="Prefoldin_subunit_alpha"/>
</dbReference>
<dbReference type="GO" id="GO:0045944">
    <property type="term" value="P:positive regulation of transcription by RNA polymerase II"/>
    <property type="evidence" value="ECO:0007669"/>
    <property type="project" value="TreeGrafter"/>
</dbReference>
<dbReference type="AlphaFoldDB" id="A0AAW2HJY7"/>
<dbReference type="PRINTS" id="PR01502">
    <property type="entry name" value="UXTPROTEIN"/>
</dbReference>
<dbReference type="PANTHER" id="PTHR13345:SF9">
    <property type="entry name" value="PROTEIN UXT"/>
    <property type="match status" value="1"/>
</dbReference>
<evidence type="ECO:0000256" key="1">
    <source>
        <dbReference type="ARBA" id="ARBA00007666"/>
    </source>
</evidence>
<dbReference type="EMBL" id="JARGDH010000004">
    <property type="protein sequence ID" value="KAL0269872.1"/>
    <property type="molecule type" value="Genomic_DNA"/>
</dbReference>
<protein>
    <recommendedName>
        <fullName evidence="3">Protein UXT</fullName>
    </recommendedName>
</protein>
<dbReference type="Pfam" id="PF02996">
    <property type="entry name" value="Prefoldin"/>
    <property type="match status" value="1"/>
</dbReference>
<evidence type="ECO:0000313" key="2">
    <source>
        <dbReference type="EMBL" id="KAL0269872.1"/>
    </source>
</evidence>
<sequence length="146" mass="16773">MAELDNAEIKEKVLKYEAFVNDVLREDLKHVHQQLEKKNSELAEWVQLKTMLSTLEENNLVNGFKTKMDIGTNVYAQAEVTDSSVVFINIGCNVYVEYNIKEALRFIERHISLLQKQVTIIRSSSADIKARIKLVLHGIQELSNIK</sequence>
<dbReference type="GO" id="GO:0003714">
    <property type="term" value="F:transcription corepressor activity"/>
    <property type="evidence" value="ECO:0007669"/>
    <property type="project" value="InterPro"/>
</dbReference>
<gene>
    <name evidence="2" type="ORF">PYX00_007461</name>
</gene>
<organism evidence="2">
    <name type="scientific">Menopon gallinae</name>
    <name type="common">poultry shaft louse</name>
    <dbReference type="NCBI Taxonomy" id="328185"/>
    <lineage>
        <taxon>Eukaryota</taxon>
        <taxon>Metazoa</taxon>
        <taxon>Ecdysozoa</taxon>
        <taxon>Arthropoda</taxon>
        <taxon>Hexapoda</taxon>
        <taxon>Insecta</taxon>
        <taxon>Pterygota</taxon>
        <taxon>Neoptera</taxon>
        <taxon>Paraneoptera</taxon>
        <taxon>Psocodea</taxon>
        <taxon>Troctomorpha</taxon>
        <taxon>Phthiraptera</taxon>
        <taxon>Amblycera</taxon>
        <taxon>Menoponidae</taxon>
        <taxon>Menopon</taxon>
    </lineage>
</organism>
<dbReference type="NCBIfam" id="TIGR00293">
    <property type="entry name" value="prefoldin subunit alpha"/>
    <property type="match status" value="1"/>
</dbReference>
<dbReference type="Gene3D" id="1.10.287.370">
    <property type="match status" value="1"/>
</dbReference>
<accession>A0AAW2HJY7</accession>
<name>A0AAW2HJY7_9NEOP</name>
<evidence type="ECO:0008006" key="3">
    <source>
        <dbReference type="Google" id="ProtNLM"/>
    </source>
</evidence>
<dbReference type="GO" id="GO:0000122">
    <property type="term" value="P:negative regulation of transcription by RNA polymerase II"/>
    <property type="evidence" value="ECO:0007669"/>
    <property type="project" value="InterPro"/>
</dbReference>